<organism evidence="1 3">
    <name type="scientific">Mus musculus</name>
    <name type="common">Mouse</name>
    <dbReference type="NCBI Taxonomy" id="10090"/>
    <lineage>
        <taxon>Eukaryota</taxon>
        <taxon>Metazoa</taxon>
        <taxon>Chordata</taxon>
        <taxon>Craniata</taxon>
        <taxon>Vertebrata</taxon>
        <taxon>Euteleostomi</taxon>
        <taxon>Mammalia</taxon>
        <taxon>Eutheria</taxon>
        <taxon>Euarchontoglires</taxon>
        <taxon>Glires</taxon>
        <taxon>Rodentia</taxon>
        <taxon>Myomorpha</taxon>
        <taxon>Muroidea</taxon>
        <taxon>Muridae</taxon>
        <taxon>Murinae</taxon>
        <taxon>Mus</taxon>
        <taxon>Mus</taxon>
    </lineage>
</organism>
<dbReference type="AGR" id="MGI:96112"/>
<dbReference type="AlphaFoldDB" id="A0A1L1SU93"/>
<accession>A0A1L1SU93</accession>
<dbReference type="ExpressionAtlas" id="A0A1L1SU93">
    <property type="expression patterns" value="baseline and differential"/>
</dbReference>
<protein>
    <submittedName>
        <fullName evidence="1">Hydroxymethylbilane synthase</fullName>
    </submittedName>
</protein>
<proteinExistence type="predicted"/>
<sequence>MRVIRVGTRKSQLLCPPRETRFLILHSLRLERRACLPRS</sequence>
<evidence type="ECO:0000313" key="1">
    <source>
        <dbReference type="Ensembl" id="ENSMUSP00000150673.2"/>
    </source>
</evidence>
<dbReference type="Ensembl" id="ENSMUST00000216852.2">
    <property type="protein sequence ID" value="ENSMUSP00000150673.2"/>
    <property type="gene ID" value="ENSMUSG00000032126.17"/>
</dbReference>
<gene>
    <name evidence="1 2" type="primary">Hmbs</name>
</gene>
<dbReference type="Antibodypedia" id="54687">
    <property type="antibodies" value="428 antibodies from 36 providers"/>
</dbReference>
<keyword evidence="3" id="KW-1185">Reference proteome</keyword>
<reference evidence="1 3" key="2">
    <citation type="journal article" date="2011" name="PLoS Biol.">
        <title>Modernizing reference genome assemblies.</title>
        <authorList>
            <person name="Church D.M."/>
            <person name="Schneider V.A."/>
            <person name="Graves T."/>
            <person name="Auger K."/>
            <person name="Cunningham F."/>
            <person name="Bouk N."/>
            <person name="Chen H.C."/>
            <person name="Agarwala R."/>
            <person name="McLaren W.M."/>
            <person name="Ritchie G.R."/>
            <person name="Albracht D."/>
            <person name="Kremitzki M."/>
            <person name="Rock S."/>
            <person name="Kotkiewicz H."/>
            <person name="Kremitzki C."/>
            <person name="Wollam A."/>
            <person name="Trani L."/>
            <person name="Fulton L."/>
            <person name="Fulton R."/>
            <person name="Matthews L."/>
            <person name="Whitehead S."/>
            <person name="Chow W."/>
            <person name="Torrance J."/>
            <person name="Dunn M."/>
            <person name="Harden G."/>
            <person name="Threadgold G."/>
            <person name="Wood J."/>
            <person name="Collins J."/>
            <person name="Heath P."/>
            <person name="Griffiths G."/>
            <person name="Pelan S."/>
            <person name="Grafham D."/>
            <person name="Eichler E.E."/>
            <person name="Weinstock G."/>
            <person name="Mardis E.R."/>
            <person name="Wilson R.K."/>
            <person name="Howe K."/>
            <person name="Flicek P."/>
            <person name="Hubbard T."/>
        </authorList>
    </citation>
    <scope>NUCLEOTIDE SEQUENCE [LARGE SCALE GENOMIC DNA]</scope>
    <source>
        <strain evidence="1 3">C57BL/6J</strain>
    </source>
</reference>
<dbReference type="MGI" id="MGI:96112">
    <property type="gene designation" value="Hmbs"/>
</dbReference>
<reference evidence="1" key="3">
    <citation type="submission" date="2025-08" db="UniProtKB">
        <authorList>
            <consortium name="Ensembl"/>
        </authorList>
    </citation>
    <scope>IDENTIFICATION</scope>
    <source>
        <strain evidence="1">C57BL/6J</strain>
    </source>
</reference>
<reference evidence="1 3" key="1">
    <citation type="journal article" date="2009" name="PLoS Biol.">
        <title>Lineage-specific biology revealed by a finished genome assembly of the mouse.</title>
        <authorList>
            <consortium name="Mouse Genome Sequencing Consortium"/>
            <person name="Church D.M."/>
            <person name="Goodstadt L."/>
            <person name="Hillier L.W."/>
            <person name="Zody M.C."/>
            <person name="Goldstein S."/>
            <person name="She X."/>
            <person name="Bult C.J."/>
            <person name="Agarwala R."/>
            <person name="Cherry J.L."/>
            <person name="DiCuccio M."/>
            <person name="Hlavina W."/>
            <person name="Kapustin Y."/>
            <person name="Meric P."/>
            <person name="Maglott D."/>
            <person name="Birtle Z."/>
            <person name="Marques A.C."/>
            <person name="Graves T."/>
            <person name="Zhou S."/>
            <person name="Teague B."/>
            <person name="Potamousis K."/>
            <person name="Churas C."/>
            <person name="Place M."/>
            <person name="Herschleb J."/>
            <person name="Runnheim R."/>
            <person name="Forrest D."/>
            <person name="Amos-Landgraf J."/>
            <person name="Schwartz D.C."/>
            <person name="Cheng Z."/>
            <person name="Lindblad-Toh K."/>
            <person name="Eichler E.E."/>
            <person name="Ponting C.P."/>
        </authorList>
    </citation>
    <scope>NUCLEOTIDE SEQUENCE [LARGE SCALE GENOMIC DNA]</scope>
    <source>
        <strain evidence="1 3">C57BL/6J</strain>
    </source>
</reference>
<reference evidence="1" key="4">
    <citation type="submission" date="2025-09" db="UniProtKB">
        <authorList>
            <consortium name="Ensembl"/>
        </authorList>
    </citation>
    <scope>IDENTIFICATION</scope>
    <source>
        <strain evidence="1">C57BL/6J</strain>
    </source>
</reference>
<dbReference type="VEuPathDB" id="HostDB:ENSMUSG00000032126"/>
<dbReference type="Proteomes" id="UP000000589">
    <property type="component" value="Chromosome 9"/>
</dbReference>
<dbReference type="GeneTree" id="ENSGT00390000009083"/>
<dbReference type="Bgee" id="ENSMUSG00000032126">
    <property type="expression patterns" value="Expressed in fetal liver hematopoietic progenitor cell and 248 other cell types or tissues"/>
</dbReference>
<evidence type="ECO:0000313" key="2">
    <source>
        <dbReference type="MGI" id="MGI:96112"/>
    </source>
</evidence>
<evidence type="ECO:0000313" key="3">
    <source>
        <dbReference type="Proteomes" id="UP000000589"/>
    </source>
</evidence>
<name>A0A1L1SU93_MOUSE</name>